<organism evidence="5">
    <name type="scientific">Nippostrongylus brasiliensis</name>
    <name type="common">Rat hookworm</name>
    <dbReference type="NCBI Taxonomy" id="27835"/>
    <lineage>
        <taxon>Eukaryota</taxon>
        <taxon>Metazoa</taxon>
        <taxon>Ecdysozoa</taxon>
        <taxon>Nematoda</taxon>
        <taxon>Chromadorea</taxon>
        <taxon>Rhabditida</taxon>
        <taxon>Rhabditina</taxon>
        <taxon>Rhabditomorpha</taxon>
        <taxon>Strongyloidea</taxon>
        <taxon>Heligmosomidae</taxon>
        <taxon>Nippostrongylus</taxon>
    </lineage>
</organism>
<accession>A0A0N4XRG5</accession>
<sequence>MRWWRLWVSCLLLLEGQVDAQVVNQNIGSQTGQNVGSPGTLFSGTGNNPYYGGGNSQKLN</sequence>
<feature type="chain" id="PRO_5043124744" evidence="2">
    <location>
        <begin position="21"/>
        <end position="60"/>
    </location>
</feature>
<keyword evidence="2" id="KW-0732">Signal</keyword>
<reference evidence="5" key="1">
    <citation type="submission" date="2017-02" db="UniProtKB">
        <authorList>
            <consortium name="WormBaseParasite"/>
        </authorList>
    </citation>
    <scope>IDENTIFICATION</scope>
</reference>
<evidence type="ECO:0000313" key="3">
    <source>
        <dbReference type="EMBL" id="VDL68706.1"/>
    </source>
</evidence>
<dbReference type="Proteomes" id="UP000271162">
    <property type="component" value="Unassembled WGS sequence"/>
</dbReference>
<feature type="compositionally biased region" description="Polar residues" evidence="1">
    <location>
        <begin position="29"/>
        <end position="43"/>
    </location>
</feature>
<gene>
    <name evidence="3" type="ORF">NBR_LOCUS5117</name>
</gene>
<dbReference type="AlphaFoldDB" id="A0A0N4XRG5"/>
<feature type="region of interest" description="Disordered" evidence="1">
    <location>
        <begin position="29"/>
        <end position="60"/>
    </location>
</feature>
<feature type="compositionally biased region" description="Gly residues" evidence="1">
    <location>
        <begin position="51"/>
        <end position="60"/>
    </location>
</feature>
<reference evidence="3 4" key="2">
    <citation type="submission" date="2018-11" db="EMBL/GenBank/DDBJ databases">
        <authorList>
            <consortium name="Pathogen Informatics"/>
        </authorList>
    </citation>
    <scope>NUCLEOTIDE SEQUENCE [LARGE SCALE GENOMIC DNA]</scope>
</reference>
<keyword evidence="4" id="KW-1185">Reference proteome</keyword>
<evidence type="ECO:0000313" key="4">
    <source>
        <dbReference type="Proteomes" id="UP000271162"/>
    </source>
</evidence>
<evidence type="ECO:0000256" key="2">
    <source>
        <dbReference type="SAM" id="SignalP"/>
    </source>
</evidence>
<proteinExistence type="predicted"/>
<feature type="signal peptide" evidence="2">
    <location>
        <begin position="1"/>
        <end position="20"/>
    </location>
</feature>
<evidence type="ECO:0000313" key="5">
    <source>
        <dbReference type="WBParaSite" id="NBR_0000511701-mRNA-1"/>
    </source>
</evidence>
<name>A0A0N4XRG5_NIPBR</name>
<dbReference type="WBParaSite" id="NBR_0000511701-mRNA-1">
    <property type="protein sequence ID" value="NBR_0000511701-mRNA-1"/>
    <property type="gene ID" value="NBR_0000511701"/>
</dbReference>
<evidence type="ECO:0000256" key="1">
    <source>
        <dbReference type="SAM" id="MobiDB-lite"/>
    </source>
</evidence>
<protein>
    <submittedName>
        <fullName evidence="5">Conjugal transfer protein TraN</fullName>
    </submittedName>
</protein>
<dbReference type="EMBL" id="UYSL01011393">
    <property type="protein sequence ID" value="VDL68706.1"/>
    <property type="molecule type" value="Genomic_DNA"/>
</dbReference>